<comment type="cofactor">
    <cofactor evidence="6">
        <name>[2Fe-2S] cluster</name>
        <dbReference type="ChEBI" id="CHEBI:190135"/>
    </cofactor>
</comment>
<evidence type="ECO:0000313" key="8">
    <source>
        <dbReference type="EMBL" id="OGL55488.1"/>
    </source>
</evidence>
<dbReference type="STRING" id="1817883.A3G31_01340"/>
<feature type="domain" description="Rieske" evidence="7">
    <location>
        <begin position="47"/>
        <end position="136"/>
    </location>
</feature>
<protein>
    <recommendedName>
        <fullName evidence="7">Rieske domain-containing protein</fullName>
    </recommendedName>
</protein>
<dbReference type="Proteomes" id="UP000178082">
    <property type="component" value="Unassembled WGS sequence"/>
</dbReference>
<dbReference type="PROSITE" id="PS51296">
    <property type="entry name" value="RIESKE"/>
    <property type="match status" value="1"/>
</dbReference>
<dbReference type="PANTHER" id="PTHR10134">
    <property type="entry name" value="CYTOCHROME B-C1 COMPLEX SUBUNIT RIESKE, MITOCHONDRIAL"/>
    <property type="match status" value="1"/>
</dbReference>
<evidence type="ECO:0000256" key="2">
    <source>
        <dbReference type="ARBA" id="ARBA00022723"/>
    </source>
</evidence>
<keyword evidence="5" id="KW-1015">Disulfide bond</keyword>
<name>A0A1F7SQI5_9BACT</name>
<dbReference type="GO" id="GO:0046872">
    <property type="term" value="F:metal ion binding"/>
    <property type="evidence" value="ECO:0007669"/>
    <property type="project" value="UniProtKB-KW"/>
</dbReference>
<dbReference type="InterPro" id="IPR036922">
    <property type="entry name" value="Rieske_2Fe-2S_sf"/>
</dbReference>
<dbReference type="GO" id="GO:0051537">
    <property type="term" value="F:2 iron, 2 sulfur cluster binding"/>
    <property type="evidence" value="ECO:0007669"/>
    <property type="project" value="UniProtKB-KW"/>
</dbReference>
<evidence type="ECO:0000256" key="3">
    <source>
        <dbReference type="ARBA" id="ARBA00023004"/>
    </source>
</evidence>
<dbReference type="InterPro" id="IPR005805">
    <property type="entry name" value="Rieske_Fe-S_prot_C"/>
</dbReference>
<dbReference type="Pfam" id="PF00355">
    <property type="entry name" value="Rieske"/>
    <property type="match status" value="1"/>
</dbReference>
<organism evidence="8 9">
    <name type="scientific">Candidatus Schekmanbacteria bacterium RIFCSPLOWO2_12_FULL_38_15</name>
    <dbReference type="NCBI Taxonomy" id="1817883"/>
    <lineage>
        <taxon>Bacteria</taxon>
        <taxon>Candidatus Schekmaniibacteriota</taxon>
    </lineage>
</organism>
<dbReference type="EMBL" id="MGDI01000001">
    <property type="protein sequence ID" value="OGL55488.1"/>
    <property type="molecule type" value="Genomic_DNA"/>
</dbReference>
<dbReference type="InterPro" id="IPR014349">
    <property type="entry name" value="Rieske_Fe-S_prot"/>
</dbReference>
<proteinExistence type="predicted"/>
<comment type="caution">
    <text evidence="8">The sequence shown here is derived from an EMBL/GenBank/DDBJ whole genome shotgun (WGS) entry which is preliminary data.</text>
</comment>
<dbReference type="AlphaFoldDB" id="A0A1F7SQI5"/>
<reference evidence="8 9" key="1">
    <citation type="journal article" date="2016" name="Nat. Commun.">
        <title>Thousands of microbial genomes shed light on interconnected biogeochemical processes in an aquifer system.</title>
        <authorList>
            <person name="Anantharaman K."/>
            <person name="Brown C.T."/>
            <person name="Hug L.A."/>
            <person name="Sharon I."/>
            <person name="Castelle C.J."/>
            <person name="Probst A.J."/>
            <person name="Thomas B.C."/>
            <person name="Singh A."/>
            <person name="Wilkins M.J."/>
            <person name="Karaoz U."/>
            <person name="Brodie E.L."/>
            <person name="Williams K.H."/>
            <person name="Hubbard S.S."/>
            <person name="Banfield J.F."/>
        </authorList>
    </citation>
    <scope>NUCLEOTIDE SEQUENCE [LARGE SCALE GENOMIC DNA]</scope>
</reference>
<keyword evidence="4" id="KW-0411">Iron-sulfur</keyword>
<evidence type="ECO:0000256" key="5">
    <source>
        <dbReference type="ARBA" id="ARBA00023157"/>
    </source>
</evidence>
<evidence type="ECO:0000256" key="6">
    <source>
        <dbReference type="ARBA" id="ARBA00034078"/>
    </source>
</evidence>
<keyword evidence="2" id="KW-0479">Metal-binding</keyword>
<dbReference type="Gene3D" id="2.102.10.10">
    <property type="entry name" value="Rieske [2Fe-2S] iron-sulphur domain"/>
    <property type="match status" value="1"/>
</dbReference>
<dbReference type="GO" id="GO:0016020">
    <property type="term" value="C:membrane"/>
    <property type="evidence" value="ECO:0007669"/>
    <property type="project" value="InterPro"/>
</dbReference>
<evidence type="ECO:0000256" key="1">
    <source>
        <dbReference type="ARBA" id="ARBA00022714"/>
    </source>
</evidence>
<sequence>MEEISRRYFLAAGWSSLGIIMAGSAGASIRFLLPNVLFEPPTSFRIGKPEDYADGSVNFFPERKIFVIKKENGIFQTISAVCTHLRCIVKWSETNKNFECPCHGSIFDGKGRIIGGPAPTPLDWYEITLGEDGKLFIDTMKVVDSGYYLKV</sequence>
<dbReference type="InterPro" id="IPR017941">
    <property type="entry name" value="Rieske_2Fe-2S"/>
</dbReference>
<dbReference type="SUPFAM" id="SSF50022">
    <property type="entry name" value="ISP domain"/>
    <property type="match status" value="1"/>
</dbReference>
<evidence type="ECO:0000259" key="7">
    <source>
        <dbReference type="PROSITE" id="PS51296"/>
    </source>
</evidence>
<dbReference type="PRINTS" id="PR00162">
    <property type="entry name" value="RIESKE"/>
</dbReference>
<evidence type="ECO:0000256" key="4">
    <source>
        <dbReference type="ARBA" id="ARBA00023014"/>
    </source>
</evidence>
<keyword evidence="1" id="KW-0001">2Fe-2S</keyword>
<accession>A0A1F7SQI5</accession>
<keyword evidence="3" id="KW-0408">Iron</keyword>
<evidence type="ECO:0000313" key="9">
    <source>
        <dbReference type="Proteomes" id="UP000178082"/>
    </source>
</evidence>
<gene>
    <name evidence="8" type="ORF">A3G31_01340</name>
</gene>